<evidence type="ECO:0000256" key="6">
    <source>
        <dbReference type="SAM" id="Phobius"/>
    </source>
</evidence>
<sequence length="284" mass="30461">MIGTGTPTVTGIDERRLTWPDVDDPATVARNRPFARQWATMTGRGIRSAWGEGEFLVAVVMPLVFALGFYLPLRLVMADRGIDYAQFLMPIIVLQAVAFTAVAAAQRATLDKLRGMNRRLASMPVRPLVPLSSRMTISMVRSVVSIVAALIFGALLGFSFSGSALDTLAFVGFALAVALVLAIGADSLGLIARNPEATSQLLVLPQLVLGLLSTGFVPESGFPDWAQPFARNQPISHFAGTMRELAEGNPTASTVVPALIWLGALAVVFVALAHHTQTHRRLYP</sequence>
<feature type="domain" description="ABC transmembrane type-2" evidence="7">
    <location>
        <begin position="53"/>
        <end position="280"/>
    </location>
</feature>
<evidence type="ECO:0000259" key="7">
    <source>
        <dbReference type="PROSITE" id="PS51012"/>
    </source>
</evidence>
<evidence type="ECO:0000256" key="4">
    <source>
        <dbReference type="ARBA" id="ARBA00023136"/>
    </source>
</evidence>
<evidence type="ECO:0000313" key="8">
    <source>
        <dbReference type="EMBL" id="QMT01697.1"/>
    </source>
</evidence>
<dbReference type="PANTHER" id="PTHR43229">
    <property type="entry name" value="NODULATION PROTEIN J"/>
    <property type="match status" value="1"/>
</dbReference>
<comment type="subcellular location">
    <subcellularLocation>
        <location evidence="1">Membrane</location>
        <topology evidence="1">Multi-pass membrane protein</topology>
    </subcellularLocation>
</comment>
<keyword evidence="4 6" id="KW-0472">Membrane</keyword>
<feature type="transmembrane region" description="Helical" evidence="6">
    <location>
        <begin position="87"/>
        <end position="110"/>
    </location>
</feature>
<keyword evidence="9" id="KW-1185">Reference proteome</keyword>
<evidence type="ECO:0000256" key="1">
    <source>
        <dbReference type="ARBA" id="ARBA00004141"/>
    </source>
</evidence>
<evidence type="ECO:0000313" key="9">
    <source>
        <dbReference type="Proteomes" id="UP000515663"/>
    </source>
</evidence>
<dbReference type="PANTHER" id="PTHR43229:SF2">
    <property type="entry name" value="NODULATION PROTEIN J"/>
    <property type="match status" value="1"/>
</dbReference>
<keyword evidence="2 6" id="KW-0812">Transmembrane</keyword>
<gene>
    <name evidence="8" type="ORF">H1R19_00300</name>
</gene>
<evidence type="ECO:0000256" key="5">
    <source>
        <dbReference type="ARBA" id="ARBA00023251"/>
    </source>
</evidence>
<dbReference type="Pfam" id="PF12698">
    <property type="entry name" value="ABC2_membrane_3"/>
    <property type="match status" value="1"/>
</dbReference>
<dbReference type="GO" id="GO:0043190">
    <property type="term" value="C:ATP-binding cassette (ABC) transporter complex"/>
    <property type="evidence" value="ECO:0007669"/>
    <property type="project" value="InterPro"/>
</dbReference>
<dbReference type="KEGG" id="gji:H1R19_00300"/>
<name>A0A7D7LTF9_9ACTN</name>
<proteinExistence type="predicted"/>
<feature type="transmembrane region" description="Helical" evidence="6">
    <location>
        <begin position="143"/>
        <end position="162"/>
    </location>
</feature>
<dbReference type="PIRSF" id="PIRSF006648">
    <property type="entry name" value="DrrB"/>
    <property type="match status" value="1"/>
</dbReference>
<feature type="transmembrane region" description="Helical" evidence="6">
    <location>
        <begin position="168"/>
        <end position="189"/>
    </location>
</feature>
<dbReference type="RefSeq" id="WP_219850298.1">
    <property type="nucleotide sequence ID" value="NZ_CP059491.1"/>
</dbReference>
<feature type="transmembrane region" description="Helical" evidence="6">
    <location>
        <begin position="55"/>
        <end position="75"/>
    </location>
</feature>
<dbReference type="GO" id="GO:0140359">
    <property type="term" value="F:ABC-type transporter activity"/>
    <property type="evidence" value="ECO:0007669"/>
    <property type="project" value="InterPro"/>
</dbReference>
<keyword evidence="5" id="KW-0046">Antibiotic resistance</keyword>
<dbReference type="AlphaFoldDB" id="A0A7D7LTF9"/>
<reference evidence="9" key="1">
    <citation type="submission" date="2020-07" db="EMBL/GenBank/DDBJ databases">
        <title>novel species isolated from the respiratory tract of Marmot.</title>
        <authorList>
            <person name="Zhang G."/>
        </authorList>
    </citation>
    <scope>NUCLEOTIDE SEQUENCE [LARGE SCALE GENOMIC DNA]</scope>
    <source>
        <strain evidence="9">686</strain>
    </source>
</reference>
<keyword evidence="3 6" id="KW-1133">Transmembrane helix</keyword>
<dbReference type="Proteomes" id="UP000515663">
    <property type="component" value="Chromosome"/>
</dbReference>
<accession>A0A7D7LTF9</accession>
<organism evidence="8 9">
    <name type="scientific">Gordonia jinghuaiqii</name>
    <dbReference type="NCBI Taxonomy" id="2758710"/>
    <lineage>
        <taxon>Bacteria</taxon>
        <taxon>Bacillati</taxon>
        <taxon>Actinomycetota</taxon>
        <taxon>Actinomycetes</taxon>
        <taxon>Mycobacteriales</taxon>
        <taxon>Gordoniaceae</taxon>
        <taxon>Gordonia</taxon>
    </lineage>
</organism>
<protein>
    <submittedName>
        <fullName evidence="8">ABC transporter permease</fullName>
    </submittedName>
</protein>
<dbReference type="InterPro" id="IPR047817">
    <property type="entry name" value="ABC2_TM_bact-type"/>
</dbReference>
<dbReference type="PROSITE" id="PS51012">
    <property type="entry name" value="ABC_TM2"/>
    <property type="match status" value="1"/>
</dbReference>
<evidence type="ECO:0000256" key="3">
    <source>
        <dbReference type="ARBA" id="ARBA00022989"/>
    </source>
</evidence>
<dbReference type="InterPro" id="IPR013525">
    <property type="entry name" value="ABC2_TM"/>
</dbReference>
<feature type="transmembrane region" description="Helical" evidence="6">
    <location>
        <begin position="252"/>
        <end position="273"/>
    </location>
</feature>
<feature type="transmembrane region" description="Helical" evidence="6">
    <location>
        <begin position="201"/>
        <end position="218"/>
    </location>
</feature>
<dbReference type="InterPro" id="IPR051784">
    <property type="entry name" value="Nod_factor_ABC_transporter"/>
</dbReference>
<dbReference type="EMBL" id="CP059491">
    <property type="protein sequence ID" value="QMT01697.1"/>
    <property type="molecule type" value="Genomic_DNA"/>
</dbReference>
<evidence type="ECO:0000256" key="2">
    <source>
        <dbReference type="ARBA" id="ARBA00022692"/>
    </source>
</evidence>
<dbReference type="InterPro" id="IPR000412">
    <property type="entry name" value="ABC_2_transport"/>
</dbReference>
<dbReference type="GO" id="GO:0046677">
    <property type="term" value="P:response to antibiotic"/>
    <property type="evidence" value="ECO:0007669"/>
    <property type="project" value="UniProtKB-KW"/>
</dbReference>